<sequence>MILRGKWLVTGLLVLAAPLAGCRDNPEAKSDLRPLDDGLTEADPAIKGALEDKIMVDPELAGQANRNAVGPGNRPVDGGVPGVRSGKTATVAEAAAALKAGKLLQAPKALAFEEGCEDCDAAKRPVTIGALARDQQKGGCDAKLTYGNQWAERLPAAFRVYPRATLREAAGVAGGKCNLRVVNFQTAASVQGVLNYYHTLAIRNGYTSDHRVRGNEHVLGGTKGDLAFVVFARRDGGMTDVDLVASGGR</sequence>
<gene>
    <name evidence="1" type="ORF">K5P26_03680</name>
</gene>
<accession>A0ABS7MB37</accession>
<proteinExistence type="predicted"/>
<reference evidence="1" key="1">
    <citation type="submission" date="2021-08" db="EMBL/GenBank/DDBJ databases">
        <title>Sphingopyxis panaciterrulae sp. nov., isolated from the surface water of the Yellow Sea.</title>
        <authorList>
            <person name="Gao Z."/>
            <person name="Zhang D."/>
            <person name="Zhang A."/>
        </authorList>
    </citation>
    <scope>NUCLEOTIDE SEQUENCE</scope>
    <source>
        <strain evidence="1">XHP0097</strain>
    </source>
</reference>
<comment type="caution">
    <text evidence="1">The sequence shown here is derived from an EMBL/GenBank/DDBJ whole genome shotgun (WGS) entry which is preliminary data.</text>
</comment>
<evidence type="ECO:0000313" key="1">
    <source>
        <dbReference type="EMBL" id="MBY4636239.1"/>
    </source>
</evidence>
<dbReference type="Proteomes" id="UP001166571">
    <property type="component" value="Unassembled WGS sequence"/>
</dbReference>
<name>A0ABS7MB37_9SPHN</name>
<evidence type="ECO:0000313" key="2">
    <source>
        <dbReference type="Proteomes" id="UP001166571"/>
    </source>
</evidence>
<protein>
    <recommendedName>
        <fullName evidence="3">Lipoprotein</fullName>
    </recommendedName>
</protein>
<evidence type="ECO:0008006" key="3">
    <source>
        <dbReference type="Google" id="ProtNLM"/>
    </source>
</evidence>
<dbReference type="RefSeq" id="WP_222135789.1">
    <property type="nucleotide sequence ID" value="NZ_JAILXK010000001.1"/>
</dbReference>
<dbReference type="EMBL" id="JAILXK010000001">
    <property type="protein sequence ID" value="MBY4636239.1"/>
    <property type="molecule type" value="Genomic_DNA"/>
</dbReference>
<organism evidence="1 2">
    <name type="scientific">Sphingopyxis jiangsuensis</name>
    <dbReference type="NCBI Taxonomy" id="2871171"/>
    <lineage>
        <taxon>Bacteria</taxon>
        <taxon>Pseudomonadati</taxon>
        <taxon>Pseudomonadota</taxon>
        <taxon>Alphaproteobacteria</taxon>
        <taxon>Sphingomonadales</taxon>
        <taxon>Sphingomonadaceae</taxon>
        <taxon>Sphingopyxis</taxon>
    </lineage>
</organism>
<keyword evidence="2" id="KW-1185">Reference proteome</keyword>